<accession>A0A0S4L4N3</accession>
<dbReference type="AlphaFoldDB" id="A0A0S4L4N3"/>
<proteinExistence type="predicted"/>
<dbReference type="GO" id="GO:0006354">
    <property type="term" value="P:DNA-templated transcription elongation"/>
    <property type="evidence" value="ECO:0007669"/>
    <property type="project" value="InterPro"/>
</dbReference>
<dbReference type="SUPFAM" id="SSF82679">
    <property type="entry name" value="N-utilization substance G protein NusG, N-terminal domain"/>
    <property type="match status" value="1"/>
</dbReference>
<keyword evidence="1" id="KW-0889">Transcription antitermination</keyword>
<dbReference type="InterPro" id="IPR043425">
    <property type="entry name" value="NusG-like"/>
</dbReference>
<dbReference type="PANTHER" id="PTHR30265">
    <property type="entry name" value="RHO-INTERACTING TRANSCRIPTION TERMINATION FACTOR NUSG"/>
    <property type="match status" value="1"/>
</dbReference>
<keyword evidence="3" id="KW-0804">Transcription</keyword>
<dbReference type="GO" id="GO:0031564">
    <property type="term" value="P:transcription antitermination"/>
    <property type="evidence" value="ECO:0007669"/>
    <property type="project" value="UniProtKB-KW"/>
</dbReference>
<dbReference type="EMBL" id="CZQA01000001">
    <property type="protein sequence ID" value="CUS32599.1"/>
    <property type="molecule type" value="Genomic_DNA"/>
</dbReference>
<gene>
    <name evidence="5" type="ORF">COMA1_10714</name>
</gene>
<dbReference type="RefSeq" id="WP_176697822.1">
    <property type="nucleotide sequence ID" value="NZ_CZQA01000001.1"/>
</dbReference>
<dbReference type="InterPro" id="IPR036735">
    <property type="entry name" value="NGN_dom_sf"/>
</dbReference>
<organism evidence="5 6">
    <name type="scientific">Candidatus Nitrospira nitrosa</name>
    <dbReference type="NCBI Taxonomy" id="1742972"/>
    <lineage>
        <taxon>Bacteria</taxon>
        <taxon>Pseudomonadati</taxon>
        <taxon>Nitrospirota</taxon>
        <taxon>Nitrospiria</taxon>
        <taxon>Nitrospirales</taxon>
        <taxon>Nitrospiraceae</taxon>
        <taxon>Nitrospira</taxon>
    </lineage>
</organism>
<evidence type="ECO:0000256" key="2">
    <source>
        <dbReference type="ARBA" id="ARBA00023015"/>
    </source>
</evidence>
<dbReference type="STRING" id="1742972.COMA1_10714"/>
<name>A0A0S4L4N3_9BACT</name>
<reference evidence="5 6" key="1">
    <citation type="submission" date="2015-10" db="EMBL/GenBank/DDBJ databases">
        <authorList>
            <person name="Gilbert D.G."/>
        </authorList>
    </citation>
    <scope>NUCLEOTIDE SEQUENCE [LARGE SCALE GENOMIC DNA]</scope>
    <source>
        <strain evidence="5">COMA1</strain>
    </source>
</reference>
<evidence type="ECO:0000256" key="3">
    <source>
        <dbReference type="ARBA" id="ARBA00023163"/>
    </source>
</evidence>
<feature type="domain" description="NusG-like N-terminal" evidence="4">
    <location>
        <begin position="14"/>
        <end position="103"/>
    </location>
</feature>
<protein>
    <submittedName>
        <fullName evidence="5">Putative Transcription termination/antitermination factor NusG</fullName>
    </submittedName>
</protein>
<evidence type="ECO:0000256" key="1">
    <source>
        <dbReference type="ARBA" id="ARBA00022814"/>
    </source>
</evidence>
<dbReference type="PANTHER" id="PTHR30265:SF4">
    <property type="entry name" value="KOW MOTIF FAMILY PROTEIN, EXPRESSED"/>
    <property type="match status" value="1"/>
</dbReference>
<dbReference type="Pfam" id="PF02357">
    <property type="entry name" value="NusG"/>
    <property type="match status" value="1"/>
</dbReference>
<dbReference type="Proteomes" id="UP000199032">
    <property type="component" value="Unassembled WGS sequence"/>
</dbReference>
<keyword evidence="2" id="KW-0805">Transcription regulation</keyword>
<evidence type="ECO:0000259" key="4">
    <source>
        <dbReference type="Pfam" id="PF02357"/>
    </source>
</evidence>
<sequence length="173" mass="19464">MSPHDTAARETELRWYAILTRSHQEKQVRDRLLAEGIEPFLPLSRVQRQWSDRKVWTRSPLFRGYCFARFTLDSSLVILKTAGVARIVGILKPEPIHDEEIAVLQRVAAADCATEPYEYSTEGTWVEVIRGPLAGLRGQFVRREGHQGLVIRAALIQQAALIHIGAGEVVPAE</sequence>
<dbReference type="InterPro" id="IPR006645">
    <property type="entry name" value="NGN-like_dom"/>
</dbReference>
<evidence type="ECO:0000313" key="5">
    <source>
        <dbReference type="EMBL" id="CUS32599.1"/>
    </source>
</evidence>
<evidence type="ECO:0000313" key="6">
    <source>
        <dbReference type="Proteomes" id="UP000199032"/>
    </source>
</evidence>
<dbReference type="NCBIfam" id="NF033644">
    <property type="entry name" value="antiterm_UpxY"/>
    <property type="match status" value="1"/>
</dbReference>
<keyword evidence="6" id="KW-1185">Reference proteome</keyword>
<dbReference type="Gene3D" id="3.30.70.940">
    <property type="entry name" value="NusG, N-terminal domain"/>
    <property type="match status" value="1"/>
</dbReference>
<dbReference type="CDD" id="cd00380">
    <property type="entry name" value="KOW"/>
    <property type="match status" value="1"/>
</dbReference>